<dbReference type="Pfam" id="PF00675">
    <property type="entry name" value="Peptidase_M16"/>
    <property type="match status" value="1"/>
</dbReference>
<reference evidence="3 4" key="1">
    <citation type="submission" date="2019-09" db="EMBL/GenBank/DDBJ databases">
        <title>Draft genome sequence assemblies of isolates from the urinary tract.</title>
        <authorList>
            <person name="Mores C.R."/>
            <person name="Putonti C."/>
            <person name="Wolfe A.J."/>
        </authorList>
    </citation>
    <scope>NUCLEOTIDE SEQUENCE [LARGE SCALE GENOMIC DNA]</scope>
    <source>
        <strain evidence="3 4">UMB246</strain>
    </source>
</reference>
<dbReference type="PANTHER" id="PTHR11851">
    <property type="entry name" value="METALLOPROTEASE"/>
    <property type="match status" value="1"/>
</dbReference>
<protein>
    <submittedName>
        <fullName evidence="3">Insulinase family protein</fullName>
    </submittedName>
</protein>
<evidence type="ECO:0000313" key="3">
    <source>
        <dbReference type="EMBL" id="KAA9322779.1"/>
    </source>
</evidence>
<feature type="domain" description="Peptidase M16 C-terminal" evidence="2">
    <location>
        <begin position="163"/>
        <end position="321"/>
    </location>
</feature>
<dbReference type="EMBL" id="VYWW01000016">
    <property type="protein sequence ID" value="KAA9322779.1"/>
    <property type="molecule type" value="Genomic_DNA"/>
</dbReference>
<organism evidence="3 4">
    <name type="scientific">Lactobacillus jensenii</name>
    <dbReference type="NCBI Taxonomy" id="109790"/>
    <lineage>
        <taxon>Bacteria</taxon>
        <taxon>Bacillati</taxon>
        <taxon>Bacillota</taxon>
        <taxon>Bacilli</taxon>
        <taxon>Lactobacillales</taxon>
        <taxon>Lactobacillaceae</taxon>
        <taxon>Lactobacillus</taxon>
    </lineage>
</organism>
<dbReference type="AlphaFoldDB" id="A0A5N1IBZ9"/>
<dbReference type="Pfam" id="PF05193">
    <property type="entry name" value="Peptidase_M16_C"/>
    <property type="match status" value="1"/>
</dbReference>
<dbReference type="InterPro" id="IPR007863">
    <property type="entry name" value="Peptidase_M16_C"/>
</dbReference>
<sequence>MKKLDIEKKTFSSGLTAQVVLRKGFKQKFFGIIVDFGSSDKQIPGAAHYLEHLLFSKKSGDITERFDEIGASTNAFTSYNATMFYANSIDNISKIVDLLFELVGDPNFSKKSIDKERPIIDQELAMYRDEPTWPISDSIMKQLFGDSNLGLDIGGTSQTIKKINSRNLAKIYQENYTANNMHFIAVGDFAPSAVTRLFGQIKKLDKQYLQSGQKREHTFKPEMGNLGLKEFKNKTEVPYFCLGVKLPDFKKVLVNNDLGQILVEIMLESLLGENSSWYQDKMVHGELTSPLQFGVNYTRQGNFATILGINNGNSLLNNVKETLFSSEKTAEQMDELKDLFEMQKKVSMATLLSAFNNLSELGFELAEEAINGENIFDTIKLLQQMNFEKYWQICQDLLAESETCSVFSTVE</sequence>
<dbReference type="SUPFAM" id="SSF63411">
    <property type="entry name" value="LuxS/MPP-like metallohydrolase"/>
    <property type="match status" value="1"/>
</dbReference>
<evidence type="ECO:0000313" key="4">
    <source>
        <dbReference type="Proteomes" id="UP000327236"/>
    </source>
</evidence>
<gene>
    <name evidence="3" type="ORF">F6H94_04610</name>
</gene>
<dbReference type="RefSeq" id="WP_006587952.1">
    <property type="nucleotide sequence ID" value="NZ_CATOUV010000001.1"/>
</dbReference>
<evidence type="ECO:0000259" key="2">
    <source>
        <dbReference type="Pfam" id="PF05193"/>
    </source>
</evidence>
<dbReference type="Proteomes" id="UP000327236">
    <property type="component" value="Unassembled WGS sequence"/>
</dbReference>
<dbReference type="GeneID" id="31742697"/>
<dbReference type="Gene3D" id="3.30.830.10">
    <property type="entry name" value="Metalloenzyme, LuxS/M16 peptidase-like"/>
    <property type="match status" value="2"/>
</dbReference>
<dbReference type="InterPro" id="IPR011765">
    <property type="entry name" value="Pept_M16_N"/>
</dbReference>
<comment type="caution">
    <text evidence="3">The sequence shown here is derived from an EMBL/GenBank/DDBJ whole genome shotgun (WGS) entry which is preliminary data.</text>
</comment>
<dbReference type="GO" id="GO:0046872">
    <property type="term" value="F:metal ion binding"/>
    <property type="evidence" value="ECO:0007669"/>
    <property type="project" value="InterPro"/>
</dbReference>
<name>A0A5N1IBZ9_LACJE</name>
<dbReference type="InterPro" id="IPR050361">
    <property type="entry name" value="MPP/UQCRC_Complex"/>
</dbReference>
<proteinExistence type="predicted"/>
<accession>A0A5N1IBZ9</accession>
<dbReference type="PANTHER" id="PTHR11851:SF134">
    <property type="entry name" value="ZINC-DEPENDENT PROTEASE"/>
    <property type="match status" value="1"/>
</dbReference>
<dbReference type="OrthoDB" id="9811314at2"/>
<dbReference type="InterPro" id="IPR011249">
    <property type="entry name" value="Metalloenz_LuxS/M16"/>
</dbReference>
<feature type="domain" description="Peptidase M16 N-terminal" evidence="1">
    <location>
        <begin position="31"/>
        <end position="156"/>
    </location>
</feature>
<evidence type="ECO:0000259" key="1">
    <source>
        <dbReference type="Pfam" id="PF00675"/>
    </source>
</evidence>
<dbReference type="KEGG" id="lje:BUE77_03135"/>